<comment type="subcellular location">
    <subcellularLocation>
        <location evidence="2 15">Golgi apparatus membrane</location>
        <topology evidence="2 15">Single-pass type II membrane protein</topology>
    </subcellularLocation>
</comment>
<name>A0A4Y7LPY2_9CRUS</name>
<keyword evidence="14" id="KW-0464">Manganese</keyword>
<sequence>MSVKFSRIQKWKKIGIIALLLILPLCLFFLILHFKTDNKVIVDASNSRLNKKESLNSAYLVVLIMSNPTKSATRKTIRETWLSMSARNVKHFFVVGSKGLTAEVLQDVIAENKSHQDILILDSVAESYDSLTGKVLTAFQWLHSNFEFNFMLKCDDDSFVRIPPLVEELAKQPQNLLYWGFFKGGSSVFQKGKWKENGWFVCDTYLPYALGGGYILSSDLVTHLAISSDLLQLYKSEDVSVGLWLSPLKINRVHEVKFDTEFKSRGCYNQYLITHKQSANSMREKHSNLIQSGNLCSSEIRQRYSYNYNWTVPPSKCCKNFDPELP</sequence>
<dbReference type="Pfam" id="PF01762">
    <property type="entry name" value="Galactosyl_T"/>
    <property type="match status" value="1"/>
</dbReference>
<evidence type="ECO:0000256" key="6">
    <source>
        <dbReference type="ARBA" id="ARBA00022676"/>
    </source>
</evidence>
<evidence type="ECO:0000256" key="12">
    <source>
        <dbReference type="ARBA" id="ARBA00023136"/>
    </source>
</evidence>
<comment type="pathway">
    <text evidence="4">Glycan metabolism; heparan sulfate biosynthesis.</text>
</comment>
<comment type="cofactor">
    <cofactor evidence="1">
        <name>Mn(2+)</name>
        <dbReference type="ChEBI" id="CHEBI:29035"/>
    </cofactor>
</comment>
<dbReference type="Gene3D" id="3.90.550.50">
    <property type="match status" value="1"/>
</dbReference>
<keyword evidence="6 15" id="KW-0328">Glycosyltransferase</keyword>
<reference evidence="16" key="1">
    <citation type="submission" date="2018-08" db="EMBL/GenBank/DDBJ databases">
        <authorList>
            <person name="Cornetti L."/>
        </authorList>
    </citation>
    <scope>NUCLEOTIDE SEQUENCE</scope>
    <source>
        <strain evidence="16">FI-BAL1-1</strain>
    </source>
</reference>
<evidence type="ECO:0000256" key="14">
    <source>
        <dbReference type="ARBA" id="ARBA00023211"/>
    </source>
</evidence>
<dbReference type="PANTHER" id="PTHR11214">
    <property type="entry name" value="BETA-1,3-N-ACETYLGLUCOSAMINYLTRANSFERASE"/>
    <property type="match status" value="1"/>
</dbReference>
<protein>
    <recommendedName>
        <fullName evidence="15">Hexosyltransferase</fullName>
        <ecNumber evidence="15">2.4.1.-</ecNumber>
    </recommendedName>
</protein>
<comment type="pathway">
    <text evidence="3">Glycan metabolism; chondroitin sulfate biosynthesis.</text>
</comment>
<gene>
    <name evidence="16" type="primary">EOG090X0A8N</name>
</gene>
<dbReference type="GO" id="GO:0006493">
    <property type="term" value="P:protein O-linked glycosylation"/>
    <property type="evidence" value="ECO:0007669"/>
    <property type="project" value="TreeGrafter"/>
</dbReference>
<evidence type="ECO:0000256" key="4">
    <source>
        <dbReference type="ARBA" id="ARBA00005093"/>
    </source>
</evidence>
<evidence type="ECO:0000256" key="7">
    <source>
        <dbReference type="ARBA" id="ARBA00022679"/>
    </source>
</evidence>
<dbReference type="GO" id="GO:0000139">
    <property type="term" value="C:Golgi membrane"/>
    <property type="evidence" value="ECO:0007669"/>
    <property type="project" value="UniProtKB-SubCell"/>
</dbReference>
<evidence type="ECO:0000256" key="3">
    <source>
        <dbReference type="ARBA" id="ARBA00004840"/>
    </source>
</evidence>
<dbReference type="EC" id="2.4.1.-" evidence="15"/>
<keyword evidence="9 15" id="KW-0735">Signal-anchor</keyword>
<keyword evidence="7" id="KW-0808">Transferase</keyword>
<evidence type="ECO:0000256" key="2">
    <source>
        <dbReference type="ARBA" id="ARBA00004323"/>
    </source>
</evidence>
<accession>A0A4Y7LPY2</accession>
<proteinExistence type="evidence at transcript level"/>
<keyword evidence="12 15" id="KW-0472">Membrane</keyword>
<dbReference type="GO" id="GO:0047220">
    <property type="term" value="F:galactosylxylosylprotein 3-beta-galactosyltransferase activity"/>
    <property type="evidence" value="ECO:0007669"/>
    <property type="project" value="UniProtKB-ARBA"/>
</dbReference>
<evidence type="ECO:0000313" key="16">
    <source>
        <dbReference type="EMBL" id="SVE69952.1"/>
    </source>
</evidence>
<evidence type="ECO:0000256" key="13">
    <source>
        <dbReference type="ARBA" id="ARBA00023180"/>
    </source>
</evidence>
<dbReference type="InterPro" id="IPR002659">
    <property type="entry name" value="Glyco_trans_31"/>
</dbReference>
<feature type="transmembrane region" description="Helical" evidence="15">
    <location>
        <begin position="14"/>
        <end position="34"/>
    </location>
</feature>
<keyword evidence="13" id="KW-0325">Glycoprotein</keyword>
<keyword evidence="10 15" id="KW-1133">Transmembrane helix</keyword>
<evidence type="ECO:0000256" key="9">
    <source>
        <dbReference type="ARBA" id="ARBA00022968"/>
    </source>
</evidence>
<evidence type="ECO:0000256" key="1">
    <source>
        <dbReference type="ARBA" id="ARBA00001936"/>
    </source>
</evidence>
<dbReference type="EMBL" id="LR000333">
    <property type="protein sequence ID" value="SVE69952.1"/>
    <property type="molecule type" value="mRNA"/>
</dbReference>
<keyword evidence="11 15" id="KW-0333">Golgi apparatus</keyword>
<organism evidence="16">
    <name type="scientific">Eubosmina coregoni</name>
    <dbReference type="NCBI Taxonomy" id="186181"/>
    <lineage>
        <taxon>Eukaryota</taxon>
        <taxon>Metazoa</taxon>
        <taxon>Ecdysozoa</taxon>
        <taxon>Arthropoda</taxon>
        <taxon>Crustacea</taxon>
        <taxon>Branchiopoda</taxon>
        <taxon>Diplostraca</taxon>
        <taxon>Cladocera</taxon>
        <taxon>Anomopoda</taxon>
        <taxon>Bosminidae</taxon>
        <taxon>Eubosmina</taxon>
    </lineage>
</organism>
<keyword evidence="8 15" id="KW-0812">Transmembrane</keyword>
<evidence type="ECO:0000256" key="8">
    <source>
        <dbReference type="ARBA" id="ARBA00022692"/>
    </source>
</evidence>
<dbReference type="FunFam" id="3.90.550.50:FF:000018">
    <property type="entry name" value="Hexosyltransferase"/>
    <property type="match status" value="1"/>
</dbReference>
<dbReference type="GO" id="GO:0006024">
    <property type="term" value="P:glycosaminoglycan biosynthetic process"/>
    <property type="evidence" value="ECO:0007669"/>
    <property type="project" value="UniProtKB-ARBA"/>
</dbReference>
<dbReference type="PANTHER" id="PTHR11214:SF3">
    <property type="entry name" value="BETA-1,3-GALACTOSYLTRANSFERASE 6"/>
    <property type="match status" value="1"/>
</dbReference>
<evidence type="ECO:0000256" key="10">
    <source>
        <dbReference type="ARBA" id="ARBA00022989"/>
    </source>
</evidence>
<dbReference type="AlphaFoldDB" id="A0A4Y7LPY2"/>
<evidence type="ECO:0000256" key="15">
    <source>
        <dbReference type="RuleBase" id="RU363063"/>
    </source>
</evidence>
<evidence type="ECO:0000256" key="11">
    <source>
        <dbReference type="ARBA" id="ARBA00023034"/>
    </source>
</evidence>
<comment type="similarity">
    <text evidence="5 15">Belongs to the glycosyltransferase 31 family.</text>
</comment>
<evidence type="ECO:0000256" key="5">
    <source>
        <dbReference type="ARBA" id="ARBA00008661"/>
    </source>
</evidence>